<evidence type="ECO:0000313" key="2">
    <source>
        <dbReference type="EMBL" id="MBE7525557.1"/>
    </source>
</evidence>
<feature type="compositionally biased region" description="Low complexity" evidence="1">
    <location>
        <begin position="71"/>
        <end position="81"/>
    </location>
</feature>
<proteinExistence type="predicted"/>
<reference evidence="2" key="1">
    <citation type="submission" date="2020-05" db="EMBL/GenBank/DDBJ databases">
        <title>High-Quality Genomes of Partial-Nitritation/Anammox System by Hierarchical Clustering Based Hybrid Assembly.</title>
        <authorList>
            <person name="Liu L."/>
            <person name="Wang Y."/>
            <person name="Che Y."/>
            <person name="Chen Y."/>
            <person name="Xia Y."/>
            <person name="Luo R."/>
            <person name="Cheng S.H."/>
            <person name="Zheng C."/>
            <person name="Zhang T."/>
        </authorList>
    </citation>
    <scope>NUCLEOTIDE SEQUENCE</scope>
    <source>
        <strain evidence="2">H1_PAT1</strain>
    </source>
</reference>
<protein>
    <submittedName>
        <fullName evidence="2">Uncharacterized protein</fullName>
    </submittedName>
</protein>
<name>A0A928TSJ0_UNCKA</name>
<dbReference type="EMBL" id="JABTTY010000001">
    <property type="protein sequence ID" value="MBE7525557.1"/>
    <property type="molecule type" value="Genomic_DNA"/>
</dbReference>
<organism evidence="2 3">
    <name type="scientific">candidate division WWE3 bacterium</name>
    <dbReference type="NCBI Taxonomy" id="2053526"/>
    <lineage>
        <taxon>Bacteria</taxon>
        <taxon>Katanobacteria</taxon>
    </lineage>
</organism>
<sequence length="91" mass="9824">MKIGKTADLHRSRNSERPSRPVRHDIELQAHIDSEGPPPSNRSVLGNIHMPGLVREPGAPPTTEELEALAAAPPAHAGPLTHQLPLDRALK</sequence>
<dbReference type="AlphaFoldDB" id="A0A928TSJ0"/>
<evidence type="ECO:0000313" key="3">
    <source>
        <dbReference type="Proteomes" id="UP000710385"/>
    </source>
</evidence>
<accession>A0A928TSJ0</accession>
<dbReference type="Proteomes" id="UP000710385">
    <property type="component" value="Unassembled WGS sequence"/>
</dbReference>
<evidence type="ECO:0000256" key="1">
    <source>
        <dbReference type="SAM" id="MobiDB-lite"/>
    </source>
</evidence>
<comment type="caution">
    <text evidence="2">The sequence shown here is derived from an EMBL/GenBank/DDBJ whole genome shotgun (WGS) entry which is preliminary data.</text>
</comment>
<feature type="region of interest" description="Disordered" evidence="1">
    <location>
        <begin position="1"/>
        <end position="24"/>
    </location>
</feature>
<feature type="region of interest" description="Disordered" evidence="1">
    <location>
        <begin position="71"/>
        <end position="91"/>
    </location>
</feature>
<gene>
    <name evidence="2" type="ORF">HS096_04205</name>
</gene>